<dbReference type="Pfam" id="PF06114">
    <property type="entry name" value="Peptidase_M78"/>
    <property type="match status" value="1"/>
</dbReference>
<evidence type="ECO:0000313" key="2">
    <source>
        <dbReference type="EMBL" id="MBS6535863.1"/>
    </source>
</evidence>
<name>A0A943Y0Z8_9FIRM</name>
<evidence type="ECO:0000259" key="1">
    <source>
        <dbReference type="Pfam" id="PF06114"/>
    </source>
</evidence>
<organism evidence="2 3">
    <name type="scientific">Peptoniphilus harei</name>
    <dbReference type="NCBI Taxonomy" id="54005"/>
    <lineage>
        <taxon>Bacteria</taxon>
        <taxon>Bacillati</taxon>
        <taxon>Bacillota</taxon>
        <taxon>Tissierellia</taxon>
        <taxon>Tissierellales</taxon>
        <taxon>Peptoniphilaceae</taxon>
        <taxon>Peptoniphilus</taxon>
    </lineage>
</organism>
<reference evidence="2" key="1">
    <citation type="submission" date="2021-02" db="EMBL/GenBank/DDBJ databases">
        <title>Infant gut strain persistence is associated with maternal origin, phylogeny, and functional potential including surface adhesion and iron acquisition.</title>
        <authorList>
            <person name="Lou Y.C."/>
        </authorList>
    </citation>
    <scope>NUCLEOTIDE SEQUENCE</scope>
    <source>
        <strain evidence="2">L3_060_052G1_dasL3_060_052G1_concoct_1</strain>
    </source>
</reference>
<dbReference type="Gene3D" id="1.10.10.2910">
    <property type="match status" value="1"/>
</dbReference>
<dbReference type="PANTHER" id="PTHR43236:SF1">
    <property type="entry name" value="BLL7220 PROTEIN"/>
    <property type="match status" value="1"/>
</dbReference>
<protein>
    <submittedName>
        <fullName evidence="2">ImmA/IrrE family metallo-endopeptidase</fullName>
    </submittedName>
</protein>
<feature type="domain" description="IrrE N-terminal-like" evidence="1">
    <location>
        <begin position="62"/>
        <end position="184"/>
    </location>
</feature>
<dbReference type="AlphaFoldDB" id="A0A943Y0Z8"/>
<dbReference type="InterPro" id="IPR052345">
    <property type="entry name" value="Rad_response_metalloprotease"/>
</dbReference>
<sequence length="194" mass="22369">MLYKKIFNDEFLNKFGDYKEKISNIILDDNCYEIDVEKIANSCEVSLKYDGIESSGFGINNEVHSDYDQKIIIVNKFNSDYIQKFTIASELGHIVLGHKKTLDRFCDKPEYKDTIYKMNKILANKFAIELIMPKKLVKEVLNNSINQLNYSISQNFYDDDIHSLVVVSAKSMGVSTQAFNYRIKDLGVFVDSIN</sequence>
<dbReference type="PANTHER" id="PTHR43236">
    <property type="entry name" value="ANTITOXIN HIGA1"/>
    <property type="match status" value="1"/>
</dbReference>
<dbReference type="RefSeq" id="WP_278638630.1">
    <property type="nucleotide sequence ID" value="NZ_JAGZZP010000023.1"/>
</dbReference>
<proteinExistence type="predicted"/>
<gene>
    <name evidence="2" type="ORF">KH327_08535</name>
</gene>
<evidence type="ECO:0000313" key="3">
    <source>
        <dbReference type="Proteomes" id="UP000748991"/>
    </source>
</evidence>
<dbReference type="EMBL" id="JAGZZP010000023">
    <property type="protein sequence ID" value="MBS6535863.1"/>
    <property type="molecule type" value="Genomic_DNA"/>
</dbReference>
<accession>A0A943Y0Z8</accession>
<dbReference type="Proteomes" id="UP000748991">
    <property type="component" value="Unassembled WGS sequence"/>
</dbReference>
<comment type="caution">
    <text evidence="2">The sequence shown here is derived from an EMBL/GenBank/DDBJ whole genome shotgun (WGS) entry which is preliminary data.</text>
</comment>
<dbReference type="InterPro" id="IPR010359">
    <property type="entry name" value="IrrE_HExxH"/>
</dbReference>